<sequence>MGVADLARAAVVAASKNPCHDTAVTRGLELPTAGSEDAYVVTGPNHTTGVCSDITLRLTTATYPVVARACLQPSRGGPMQCGAWTPLGEPGEWEELSVDVLGGTKWQLQMYSQGGAQSVGVEYSSA</sequence>
<evidence type="ECO:0000313" key="1">
    <source>
        <dbReference type="EMBL" id="GAA4673607.1"/>
    </source>
</evidence>
<name>A0ABP8VW71_9PSEU</name>
<reference evidence="2" key="1">
    <citation type="journal article" date="2019" name="Int. J. Syst. Evol. Microbiol.">
        <title>The Global Catalogue of Microorganisms (GCM) 10K type strain sequencing project: providing services to taxonomists for standard genome sequencing and annotation.</title>
        <authorList>
            <consortium name="The Broad Institute Genomics Platform"/>
            <consortium name="The Broad Institute Genome Sequencing Center for Infectious Disease"/>
            <person name="Wu L."/>
            <person name="Ma J."/>
        </authorList>
    </citation>
    <scope>NUCLEOTIDE SEQUENCE [LARGE SCALE GENOMIC DNA]</scope>
    <source>
        <strain evidence="2">JCM 18055</strain>
    </source>
</reference>
<proteinExistence type="predicted"/>
<dbReference type="EMBL" id="BAABIC010000001">
    <property type="protein sequence ID" value="GAA4673607.1"/>
    <property type="molecule type" value="Genomic_DNA"/>
</dbReference>
<gene>
    <name evidence="1" type="ORF">GCM10023215_01380</name>
</gene>
<accession>A0ABP8VW71</accession>
<organism evidence="1 2">
    <name type="scientific">Pseudonocardia yuanmonensis</name>
    <dbReference type="NCBI Taxonomy" id="1095914"/>
    <lineage>
        <taxon>Bacteria</taxon>
        <taxon>Bacillati</taxon>
        <taxon>Actinomycetota</taxon>
        <taxon>Actinomycetes</taxon>
        <taxon>Pseudonocardiales</taxon>
        <taxon>Pseudonocardiaceae</taxon>
        <taxon>Pseudonocardia</taxon>
    </lineage>
</organism>
<keyword evidence="2" id="KW-1185">Reference proteome</keyword>
<dbReference type="Proteomes" id="UP001500325">
    <property type="component" value="Unassembled WGS sequence"/>
</dbReference>
<dbReference type="RefSeq" id="WP_345377641.1">
    <property type="nucleotide sequence ID" value="NZ_BAABIC010000001.1"/>
</dbReference>
<protein>
    <submittedName>
        <fullName evidence="1">Uncharacterized protein</fullName>
    </submittedName>
</protein>
<evidence type="ECO:0000313" key="2">
    <source>
        <dbReference type="Proteomes" id="UP001500325"/>
    </source>
</evidence>
<comment type="caution">
    <text evidence="1">The sequence shown here is derived from an EMBL/GenBank/DDBJ whole genome shotgun (WGS) entry which is preliminary data.</text>
</comment>